<reference evidence="3 4" key="1">
    <citation type="journal article" date="2018" name="Evol. Lett.">
        <title>Horizontal gene cluster transfer increased hallucinogenic mushroom diversity.</title>
        <authorList>
            <person name="Reynolds H.T."/>
            <person name="Vijayakumar V."/>
            <person name="Gluck-Thaler E."/>
            <person name="Korotkin H.B."/>
            <person name="Matheny P.B."/>
            <person name="Slot J.C."/>
        </authorList>
    </citation>
    <scope>NUCLEOTIDE SEQUENCE [LARGE SCALE GENOMIC DNA]</scope>
    <source>
        <strain evidence="3 4">2629</strain>
    </source>
</reference>
<feature type="compositionally biased region" description="Basic residues" evidence="1">
    <location>
        <begin position="531"/>
        <end position="549"/>
    </location>
</feature>
<feature type="signal peptide" evidence="2">
    <location>
        <begin position="1"/>
        <end position="20"/>
    </location>
</feature>
<dbReference type="AlphaFoldDB" id="A0A409V9V3"/>
<feature type="region of interest" description="Disordered" evidence="1">
    <location>
        <begin position="528"/>
        <end position="549"/>
    </location>
</feature>
<dbReference type="STRING" id="181874.A0A409V9V3"/>
<evidence type="ECO:0000313" key="4">
    <source>
        <dbReference type="Proteomes" id="UP000284842"/>
    </source>
</evidence>
<keyword evidence="4" id="KW-1185">Reference proteome</keyword>
<comment type="caution">
    <text evidence="3">The sequence shown here is derived from an EMBL/GenBank/DDBJ whole genome shotgun (WGS) entry which is preliminary data.</text>
</comment>
<organism evidence="3 4">
    <name type="scientific">Panaeolus cyanescens</name>
    <dbReference type="NCBI Taxonomy" id="181874"/>
    <lineage>
        <taxon>Eukaryota</taxon>
        <taxon>Fungi</taxon>
        <taxon>Dikarya</taxon>
        <taxon>Basidiomycota</taxon>
        <taxon>Agaricomycotina</taxon>
        <taxon>Agaricomycetes</taxon>
        <taxon>Agaricomycetidae</taxon>
        <taxon>Agaricales</taxon>
        <taxon>Agaricineae</taxon>
        <taxon>Galeropsidaceae</taxon>
        <taxon>Panaeolus</taxon>
    </lineage>
</organism>
<dbReference type="InterPro" id="IPR012334">
    <property type="entry name" value="Pectin_lyas_fold"/>
</dbReference>
<evidence type="ECO:0000313" key="3">
    <source>
        <dbReference type="EMBL" id="PPQ63552.1"/>
    </source>
</evidence>
<accession>A0A409V9V3</accession>
<dbReference type="InterPro" id="IPR011050">
    <property type="entry name" value="Pectin_lyase_fold/virulence"/>
</dbReference>
<sequence length="549" mass="60583">MYTQMNHLLVLLTLITSVLTATVDLTTKNRRPPIPGLPDWSKVGYEQGKALPGNNKIRVIPNDGIDDTDGLQRAIKENPGSHNSFTLIQLPTGTINLSYTIYFGSNYIILRGAGNDPSAGTVISFSPDDNTKYDVLTPNGDNIKGYMADQTKDIAGYAGTRKIYVDAQNASWTVGRSPGFDVWVGTDAEGVFINVDHDLAWNVYSTSVSGNAEPIQNTTTYTKIVPIQAAHHIGIEDLYMTQPMPGLSAEQAAGDYGNLAPESAMHGIVFRFAKHCWVKNIRTFMTGSHPIATEGARYLQIQDNHFEGSWNKGAGGNGYLRGSRVWDSLFYNNTLRDLRHFSFQWSAMRNVATFQNLTCDINLHGGYESYNLMELNYVSVPYNHRSASCSTRCGGDEGVDPTGTWAPIYWSAGDKASKWAGASGPQNVFFRNYMAKAFTPNGTLEEYFPYSASNRSTANKIWQFGWDRITKLGSHYQHLSLDGGVTLLRNWSGNERQTYDKGAGVGVNGQRSDGQMSLFFRDVKKALGGHGGHHHHDHGHGKKKGHGHH</sequence>
<protein>
    <recommendedName>
        <fullName evidence="5">Right handed beta helix domain-containing protein</fullName>
    </recommendedName>
</protein>
<evidence type="ECO:0000256" key="1">
    <source>
        <dbReference type="SAM" id="MobiDB-lite"/>
    </source>
</evidence>
<gene>
    <name evidence="3" type="ORF">CVT24_004782</name>
</gene>
<dbReference type="Gene3D" id="2.160.20.10">
    <property type="entry name" value="Single-stranded right-handed beta-helix, Pectin lyase-like"/>
    <property type="match status" value="1"/>
</dbReference>
<evidence type="ECO:0008006" key="5">
    <source>
        <dbReference type="Google" id="ProtNLM"/>
    </source>
</evidence>
<keyword evidence="2" id="KW-0732">Signal</keyword>
<dbReference type="OrthoDB" id="73875at2759"/>
<evidence type="ECO:0000256" key="2">
    <source>
        <dbReference type="SAM" id="SignalP"/>
    </source>
</evidence>
<dbReference type="Proteomes" id="UP000284842">
    <property type="component" value="Unassembled WGS sequence"/>
</dbReference>
<dbReference type="InParanoid" id="A0A409V9V3"/>
<dbReference type="EMBL" id="NHTK01006119">
    <property type="protein sequence ID" value="PPQ63552.1"/>
    <property type="molecule type" value="Genomic_DNA"/>
</dbReference>
<feature type="chain" id="PRO_5019390431" description="Right handed beta helix domain-containing protein" evidence="2">
    <location>
        <begin position="21"/>
        <end position="549"/>
    </location>
</feature>
<name>A0A409V9V3_9AGAR</name>
<proteinExistence type="predicted"/>
<dbReference type="SUPFAM" id="SSF51126">
    <property type="entry name" value="Pectin lyase-like"/>
    <property type="match status" value="1"/>
</dbReference>